<evidence type="ECO:0000256" key="1">
    <source>
        <dbReference type="SAM" id="MobiDB-lite"/>
    </source>
</evidence>
<protein>
    <submittedName>
        <fullName evidence="2">Uncharacterized protein</fullName>
    </submittedName>
</protein>
<reference evidence="3" key="1">
    <citation type="submission" date="2024-07" db="EMBL/GenBank/DDBJ databases">
        <title>Two chromosome-level genome assemblies of Korean endemic species Abeliophyllum distichum and Forsythia ovata (Oleaceae).</title>
        <authorList>
            <person name="Jang H."/>
        </authorList>
    </citation>
    <scope>NUCLEOTIDE SEQUENCE [LARGE SCALE GENOMIC DNA]</scope>
</reference>
<proteinExistence type="predicted"/>
<accession>A0ABD1QW04</accession>
<gene>
    <name evidence="2" type="ORF">Adt_33042</name>
</gene>
<name>A0ABD1QW04_9LAMI</name>
<evidence type="ECO:0000313" key="3">
    <source>
        <dbReference type="Proteomes" id="UP001604336"/>
    </source>
</evidence>
<organism evidence="2 3">
    <name type="scientific">Abeliophyllum distichum</name>
    <dbReference type="NCBI Taxonomy" id="126358"/>
    <lineage>
        <taxon>Eukaryota</taxon>
        <taxon>Viridiplantae</taxon>
        <taxon>Streptophyta</taxon>
        <taxon>Embryophyta</taxon>
        <taxon>Tracheophyta</taxon>
        <taxon>Spermatophyta</taxon>
        <taxon>Magnoliopsida</taxon>
        <taxon>eudicotyledons</taxon>
        <taxon>Gunneridae</taxon>
        <taxon>Pentapetalae</taxon>
        <taxon>asterids</taxon>
        <taxon>lamiids</taxon>
        <taxon>Lamiales</taxon>
        <taxon>Oleaceae</taxon>
        <taxon>Forsythieae</taxon>
        <taxon>Abeliophyllum</taxon>
    </lineage>
</organism>
<keyword evidence="3" id="KW-1185">Reference proteome</keyword>
<sequence>MRLYAALYAVMYQSFHPTLRREARDWVATLAPRSVKTFDQLSQSFVAYLLSSKRNRKTAIRLIQVIQEKRRNSARLSCSFQQSHIGDQRPIDVSCSDSHNERDPEPIL</sequence>
<dbReference type="EMBL" id="JBFOLK010000010">
    <property type="protein sequence ID" value="KAL2480076.1"/>
    <property type="molecule type" value="Genomic_DNA"/>
</dbReference>
<feature type="region of interest" description="Disordered" evidence="1">
    <location>
        <begin position="88"/>
        <end position="108"/>
    </location>
</feature>
<dbReference type="Proteomes" id="UP001604336">
    <property type="component" value="Unassembled WGS sequence"/>
</dbReference>
<evidence type="ECO:0000313" key="2">
    <source>
        <dbReference type="EMBL" id="KAL2480076.1"/>
    </source>
</evidence>
<dbReference type="AlphaFoldDB" id="A0ABD1QW04"/>
<comment type="caution">
    <text evidence="2">The sequence shown here is derived from an EMBL/GenBank/DDBJ whole genome shotgun (WGS) entry which is preliminary data.</text>
</comment>
<feature type="compositionally biased region" description="Basic and acidic residues" evidence="1">
    <location>
        <begin position="98"/>
        <end position="108"/>
    </location>
</feature>